<feature type="domain" description="Laminin EGF-like" evidence="16">
    <location>
        <begin position="17"/>
        <end position="79"/>
    </location>
</feature>
<sequence length="1095" mass="121962">MSVVSDPGLQHSPSNGCNCNNHATSCHFDESVWEASGHLTGGICDGCLHNTIGHNCEQCKPFYYQDPSRDLSDPDVCQSCECDPRGTIDDGTCESRTDLINHLEAGRCHCKTYIEGRRCDRCKHGYWNFVENNPDGCEPCTCNTLGTVDNQGCHVYTGECTCKQYVTGSDCNQCVQEYWGLSNDQDGCQACDCDPGGSYDSNCDVITGQCRCRQHVTGRTCNQPEQSFYTGTLDFLIYEAELSRSSENCQVVIREPFRDGRENTWTGTGFMRTFEDSKLEFIVDNIQTSMEYDIVIRYEPQLVSVIPQVQLALYVVLSAVHVSVNLMWLVVPVIAVLQELMVLAQKVVKHVIATLLVPWTTSVIPKLVSVNVVLIHTVENVTNVNQDFGIFQTVNAVNVMDLLTLVTQERELAFNAKILHLVTTVTGVEMVTMEILELVMTFLVVPVRVLEPWTLVIHMPHVVLLILKHKILVISVGIIIGKLRVVLDVRLVIVILLVPMLSSAICMMVNVIASQDSEVANVTSVKPIIGETQLWNVMLASAILKALILCNVIATMVVVYAQLELVGRNVMNVREVCMRMWQYVCVVKLLMRTSLPKFSTVTSRLRIEPLVMEEDNSSVVQAGLSRVQQKPWPISKNSGVFLKSQQEGGAPEPSLTSRPGNSSSNVKFSSIGWAEGGFRLRGEEFYECEEMCSGVIGYTESYDGVVKVTVDETEHVIHSASEIKQTGVTGAYSQAFESMEKKLKEVKQLLENTTINSHDLENLESLVENLRSNFNHSSESLEAVENLLQNTTQRIYLANLALSELRNKSANLRDRAQTLKDDATKLQEANVEGALNLTREAQKGSLKAQQIADGSEEQVAEAERYYKRTEARINRTANQFEEEREGNSRFLVTLSEKLKELELDIPDLNEKVCDKRGDPCDQLCGGAGCGSCGGLLSCEQGAVTKADTTVQLAEDAKQAIKEKEAQAEGLLRKISQAKQDTLTAHNVAKGAYDAAVLVRNRSENTIEESRDVTKRIQDFMETPKATPANIRDLAEEDTDEAIRHIIKLKRDDKKNSTACNTFTSMSHMSLWAQPRRLEEVHQVLLYCRLEKISQT</sequence>
<feature type="transmembrane region" description="Helical" evidence="15">
    <location>
        <begin position="457"/>
        <end position="479"/>
    </location>
</feature>
<feature type="domain" description="Laminin EGF-like" evidence="16">
    <location>
        <begin position="140"/>
        <end position="190"/>
    </location>
</feature>
<protein>
    <submittedName>
        <fullName evidence="18">Uncharacterized protein</fullName>
    </submittedName>
</protein>
<feature type="domain" description="Laminin EGF-like" evidence="16">
    <location>
        <begin position="191"/>
        <end position="251"/>
    </location>
</feature>
<dbReference type="Pfam" id="PF00053">
    <property type="entry name" value="EGF_laminin"/>
    <property type="match status" value="3"/>
</dbReference>
<feature type="transmembrane region" description="Helical" evidence="15">
    <location>
        <begin position="491"/>
        <end position="513"/>
    </location>
</feature>
<feature type="transmembrane region" description="Helical" evidence="15">
    <location>
        <begin position="533"/>
        <end position="561"/>
    </location>
</feature>
<name>A0A7R9EWL9_9NEOP</name>
<evidence type="ECO:0000256" key="4">
    <source>
        <dbReference type="ARBA" id="ARBA00022729"/>
    </source>
</evidence>
<feature type="coiled-coil region" evidence="13">
    <location>
        <begin position="946"/>
        <end position="980"/>
    </location>
</feature>
<evidence type="ECO:0000256" key="11">
    <source>
        <dbReference type="ARBA" id="ARBA00023292"/>
    </source>
</evidence>
<feature type="disulfide bond" evidence="12">
    <location>
        <begin position="212"/>
        <end position="221"/>
    </location>
</feature>
<feature type="region of interest" description="Disordered" evidence="14">
    <location>
        <begin position="643"/>
        <end position="665"/>
    </location>
</feature>
<evidence type="ECO:0000313" key="18">
    <source>
        <dbReference type="EMBL" id="CAD7442745.1"/>
    </source>
</evidence>
<dbReference type="InterPro" id="IPR013015">
    <property type="entry name" value="Laminin_IV_B"/>
</dbReference>
<dbReference type="GO" id="GO:0043256">
    <property type="term" value="C:laminin complex"/>
    <property type="evidence" value="ECO:0007669"/>
    <property type="project" value="TreeGrafter"/>
</dbReference>
<dbReference type="GO" id="GO:0009888">
    <property type="term" value="P:tissue development"/>
    <property type="evidence" value="ECO:0007669"/>
    <property type="project" value="TreeGrafter"/>
</dbReference>
<evidence type="ECO:0000259" key="17">
    <source>
        <dbReference type="PROSITE" id="PS51116"/>
    </source>
</evidence>
<keyword evidence="15" id="KW-1133">Transmembrane helix</keyword>
<keyword evidence="7" id="KW-0130">Cell adhesion</keyword>
<keyword evidence="15" id="KW-0812">Transmembrane</keyword>
<dbReference type="PANTHER" id="PTHR10574">
    <property type="entry name" value="NETRIN/LAMININ-RELATED"/>
    <property type="match status" value="1"/>
</dbReference>
<evidence type="ECO:0000256" key="9">
    <source>
        <dbReference type="ARBA" id="ARBA00023157"/>
    </source>
</evidence>
<dbReference type="SUPFAM" id="SSF57196">
    <property type="entry name" value="EGF/Laminin"/>
    <property type="match status" value="4"/>
</dbReference>
<dbReference type="InterPro" id="IPR050440">
    <property type="entry name" value="Laminin/Netrin_ECM"/>
</dbReference>
<evidence type="ECO:0000256" key="5">
    <source>
        <dbReference type="ARBA" id="ARBA00022737"/>
    </source>
</evidence>
<evidence type="ECO:0000256" key="10">
    <source>
        <dbReference type="ARBA" id="ARBA00023180"/>
    </source>
</evidence>
<organism evidence="18">
    <name type="scientific">Timema bartmani</name>
    <dbReference type="NCBI Taxonomy" id="61472"/>
    <lineage>
        <taxon>Eukaryota</taxon>
        <taxon>Metazoa</taxon>
        <taxon>Ecdysozoa</taxon>
        <taxon>Arthropoda</taxon>
        <taxon>Hexapoda</taxon>
        <taxon>Insecta</taxon>
        <taxon>Pterygota</taxon>
        <taxon>Neoptera</taxon>
        <taxon>Polyneoptera</taxon>
        <taxon>Phasmatodea</taxon>
        <taxon>Timematodea</taxon>
        <taxon>Timematoidea</taxon>
        <taxon>Timematidae</taxon>
        <taxon>Timema</taxon>
    </lineage>
</organism>
<dbReference type="GO" id="GO:0007411">
    <property type="term" value="P:axon guidance"/>
    <property type="evidence" value="ECO:0007669"/>
    <property type="project" value="TreeGrafter"/>
</dbReference>
<dbReference type="GO" id="GO:0030054">
    <property type="term" value="C:cell junction"/>
    <property type="evidence" value="ECO:0007669"/>
    <property type="project" value="UniProtKB-ARBA"/>
</dbReference>
<reference evidence="18" key="1">
    <citation type="submission" date="2020-11" db="EMBL/GenBank/DDBJ databases">
        <authorList>
            <person name="Tran Van P."/>
        </authorList>
    </citation>
    <scope>NUCLEOTIDE SEQUENCE</scope>
</reference>
<keyword evidence="10" id="KW-0325">Glycoprotein</keyword>
<dbReference type="FunFam" id="2.10.25.10:FF:000135">
    <property type="entry name" value="Laminin subunit beta 4"/>
    <property type="match status" value="1"/>
</dbReference>
<keyword evidence="15" id="KW-0472">Membrane</keyword>
<feature type="disulfide bond" evidence="12">
    <location>
        <begin position="174"/>
        <end position="188"/>
    </location>
</feature>
<keyword evidence="9 12" id="KW-1015">Disulfide bond</keyword>
<keyword evidence="11 12" id="KW-0424">Laminin EGF-like domain</keyword>
<dbReference type="FunFam" id="2.10.25.10:FF:000011">
    <property type="entry name" value="Cadherin EGF LAG seven-pass G-type receptor"/>
    <property type="match status" value="1"/>
</dbReference>
<keyword evidence="2" id="KW-0964">Secreted</keyword>
<evidence type="ECO:0000256" key="1">
    <source>
        <dbReference type="ARBA" id="ARBA00004302"/>
    </source>
</evidence>
<evidence type="ECO:0000256" key="6">
    <source>
        <dbReference type="ARBA" id="ARBA00022869"/>
    </source>
</evidence>
<keyword evidence="3" id="KW-0272">Extracellular matrix</keyword>
<evidence type="ECO:0000256" key="12">
    <source>
        <dbReference type="PROSITE-ProRule" id="PRU00460"/>
    </source>
</evidence>
<dbReference type="Pfam" id="PF21199">
    <property type="entry name" value="LAMININ_IV_B"/>
    <property type="match status" value="1"/>
</dbReference>
<dbReference type="InterPro" id="IPR002049">
    <property type="entry name" value="LE_dom"/>
</dbReference>
<feature type="disulfide bond" evidence="12">
    <location>
        <begin position="162"/>
        <end position="171"/>
    </location>
</feature>
<comment type="subcellular location">
    <subcellularLocation>
        <location evidence="1">Secreted</location>
        <location evidence="1">Extracellular space</location>
        <location evidence="1">Extracellular matrix</location>
        <location evidence="1">Basement membrane</location>
    </subcellularLocation>
</comment>
<dbReference type="GO" id="GO:0016477">
    <property type="term" value="P:cell migration"/>
    <property type="evidence" value="ECO:0007669"/>
    <property type="project" value="TreeGrafter"/>
</dbReference>
<comment type="caution">
    <text evidence="12">Lacks conserved residue(s) required for the propagation of feature annotation.</text>
</comment>
<dbReference type="PANTHER" id="PTHR10574:SF375">
    <property type="entry name" value="LAMININ SUBUNIT BETA-1"/>
    <property type="match status" value="1"/>
</dbReference>
<evidence type="ECO:0000256" key="3">
    <source>
        <dbReference type="ARBA" id="ARBA00022530"/>
    </source>
</evidence>
<gene>
    <name evidence="18" type="ORF">TBIB3V08_LOCUS5171</name>
</gene>
<feature type="domain" description="Laminin IV type B" evidence="17">
    <location>
        <begin position="230"/>
        <end position="469"/>
    </location>
</feature>
<dbReference type="PROSITE" id="PS50027">
    <property type="entry name" value="EGF_LAM_2"/>
    <property type="match status" value="4"/>
</dbReference>
<dbReference type="CDD" id="cd00055">
    <property type="entry name" value="EGF_Lam"/>
    <property type="match status" value="4"/>
</dbReference>
<evidence type="ECO:0000256" key="13">
    <source>
        <dbReference type="SAM" id="Coils"/>
    </source>
</evidence>
<dbReference type="Pfam" id="PF24973">
    <property type="entry name" value="EGF_LMN_ATRN"/>
    <property type="match status" value="1"/>
</dbReference>
<evidence type="ECO:0000256" key="15">
    <source>
        <dbReference type="SAM" id="Phobius"/>
    </source>
</evidence>
<dbReference type="PRINTS" id="PR00011">
    <property type="entry name" value="EGFLAMININ"/>
</dbReference>
<evidence type="ECO:0000256" key="2">
    <source>
        <dbReference type="ARBA" id="ARBA00022525"/>
    </source>
</evidence>
<keyword evidence="4" id="KW-0732">Signal</keyword>
<dbReference type="GO" id="GO:0070831">
    <property type="term" value="P:basement membrane assembly"/>
    <property type="evidence" value="ECO:0007669"/>
    <property type="project" value="TreeGrafter"/>
</dbReference>
<dbReference type="Gene3D" id="2.170.300.10">
    <property type="entry name" value="Tie2 ligand-binding domain superfamily"/>
    <property type="match status" value="1"/>
</dbReference>
<dbReference type="GO" id="GO:0009887">
    <property type="term" value="P:animal organ morphogenesis"/>
    <property type="evidence" value="ECO:0007669"/>
    <property type="project" value="TreeGrafter"/>
</dbReference>
<dbReference type="EMBL" id="OD565842">
    <property type="protein sequence ID" value="CAD7442745.1"/>
    <property type="molecule type" value="Genomic_DNA"/>
</dbReference>
<keyword evidence="5" id="KW-0677">Repeat</keyword>
<feature type="disulfide bond" evidence="12">
    <location>
        <begin position="47"/>
        <end position="56"/>
    </location>
</feature>
<feature type="disulfide bond" evidence="12">
    <location>
        <begin position="191"/>
        <end position="203"/>
    </location>
</feature>
<feature type="disulfide bond" evidence="12">
    <location>
        <begin position="193"/>
        <end position="210"/>
    </location>
</feature>
<proteinExistence type="predicted"/>
<evidence type="ECO:0000256" key="8">
    <source>
        <dbReference type="ARBA" id="ARBA00023054"/>
    </source>
</evidence>
<dbReference type="GO" id="GO:0034446">
    <property type="term" value="P:substrate adhesion-dependent cell spreading"/>
    <property type="evidence" value="ECO:0007669"/>
    <property type="project" value="TreeGrafter"/>
</dbReference>
<accession>A0A7R9EWL9</accession>
<evidence type="ECO:0000256" key="7">
    <source>
        <dbReference type="ARBA" id="ARBA00022889"/>
    </source>
</evidence>
<dbReference type="AlphaFoldDB" id="A0A7R9EWL9"/>
<evidence type="ECO:0000256" key="14">
    <source>
        <dbReference type="SAM" id="MobiDB-lite"/>
    </source>
</evidence>
<evidence type="ECO:0000259" key="16">
    <source>
        <dbReference type="PROSITE" id="PS50027"/>
    </source>
</evidence>
<dbReference type="Gene3D" id="2.10.25.10">
    <property type="entry name" value="Laminin"/>
    <property type="match status" value="3"/>
</dbReference>
<dbReference type="SMART" id="SM00180">
    <property type="entry name" value="EGF_Lam"/>
    <property type="match status" value="4"/>
</dbReference>
<feature type="coiled-coil region" evidence="13">
    <location>
        <begin position="736"/>
        <end position="911"/>
    </location>
</feature>
<keyword evidence="6" id="KW-0084">Basement membrane</keyword>
<dbReference type="PROSITE" id="PS51116">
    <property type="entry name" value="LAMININ_IVB"/>
    <property type="match status" value="1"/>
</dbReference>
<feature type="transmembrane region" description="Helical" evidence="15">
    <location>
        <begin position="311"/>
        <end position="335"/>
    </location>
</feature>
<feature type="disulfide bond" evidence="12">
    <location>
        <begin position="110"/>
        <end position="119"/>
    </location>
</feature>
<keyword evidence="8 13" id="KW-0175">Coiled coil</keyword>
<dbReference type="FunFam" id="2.10.25.10:FF:000084">
    <property type="entry name" value="Laminin subunit alpha 3"/>
    <property type="match status" value="1"/>
</dbReference>
<feature type="domain" description="Laminin EGF-like" evidence="16">
    <location>
        <begin position="80"/>
        <end position="139"/>
    </location>
</feature>
<dbReference type="InterPro" id="IPR056863">
    <property type="entry name" value="LMN_ATRN_NET-like_EGF"/>
</dbReference>
<dbReference type="PROSITE" id="PS01248">
    <property type="entry name" value="EGF_LAM_1"/>
    <property type="match status" value="2"/>
</dbReference>
<feature type="compositionally biased region" description="Polar residues" evidence="14">
    <location>
        <begin position="654"/>
        <end position="665"/>
    </location>
</feature>